<comment type="caution">
    <text evidence="1">The sequence shown here is derived from an EMBL/GenBank/DDBJ whole genome shotgun (WGS) entry which is preliminary data.</text>
</comment>
<organism evidence="1 2">
    <name type="scientific">Oryza meyeriana var. granulata</name>
    <dbReference type="NCBI Taxonomy" id="110450"/>
    <lineage>
        <taxon>Eukaryota</taxon>
        <taxon>Viridiplantae</taxon>
        <taxon>Streptophyta</taxon>
        <taxon>Embryophyta</taxon>
        <taxon>Tracheophyta</taxon>
        <taxon>Spermatophyta</taxon>
        <taxon>Magnoliopsida</taxon>
        <taxon>Liliopsida</taxon>
        <taxon>Poales</taxon>
        <taxon>Poaceae</taxon>
        <taxon>BOP clade</taxon>
        <taxon>Oryzoideae</taxon>
        <taxon>Oryzeae</taxon>
        <taxon>Oryzinae</taxon>
        <taxon>Oryza</taxon>
        <taxon>Oryza meyeriana</taxon>
    </lineage>
</organism>
<name>A0A6G1E7D3_9ORYZ</name>
<keyword evidence="2" id="KW-1185">Reference proteome</keyword>
<proteinExistence type="predicted"/>
<dbReference type="AlphaFoldDB" id="A0A6G1E7D3"/>
<gene>
    <name evidence="1" type="ORF">E2562_035718</name>
</gene>
<dbReference type="Proteomes" id="UP000479710">
    <property type="component" value="Unassembled WGS sequence"/>
</dbReference>
<dbReference type="EMBL" id="SPHZ02000005">
    <property type="protein sequence ID" value="KAF0920571.1"/>
    <property type="molecule type" value="Genomic_DNA"/>
</dbReference>
<reference evidence="1 2" key="1">
    <citation type="submission" date="2019-11" db="EMBL/GenBank/DDBJ databases">
        <title>Whole genome sequence of Oryza granulata.</title>
        <authorList>
            <person name="Li W."/>
        </authorList>
    </citation>
    <scope>NUCLEOTIDE SEQUENCE [LARGE SCALE GENOMIC DNA]</scope>
    <source>
        <strain evidence="2">cv. Menghai</strain>
        <tissue evidence="1">Leaf</tissue>
    </source>
</reference>
<protein>
    <submittedName>
        <fullName evidence="1">Uncharacterized protein</fullName>
    </submittedName>
</protein>
<evidence type="ECO:0000313" key="2">
    <source>
        <dbReference type="Proteomes" id="UP000479710"/>
    </source>
</evidence>
<accession>A0A6G1E7D3</accession>
<evidence type="ECO:0000313" key="1">
    <source>
        <dbReference type="EMBL" id="KAF0920571.1"/>
    </source>
</evidence>
<sequence>MPAGFVDGRNRMERPIAWLPFPVDLANFLASASESASAKRGSSVQLRWRESAAGAAGSALSRESLMRW</sequence>